<feature type="region of interest" description="Disordered" evidence="2">
    <location>
        <begin position="176"/>
        <end position="200"/>
    </location>
</feature>
<keyword evidence="6" id="KW-1185">Reference proteome</keyword>
<feature type="signal peptide" evidence="3">
    <location>
        <begin position="1"/>
        <end position="19"/>
    </location>
</feature>
<feature type="compositionally biased region" description="Low complexity" evidence="2">
    <location>
        <begin position="115"/>
        <end position="132"/>
    </location>
</feature>
<dbReference type="PANTHER" id="PTHR35185">
    <property type="entry name" value="SERINE/THREONINE-RICH PROTEIN ADG2-RELATED"/>
    <property type="match status" value="1"/>
</dbReference>
<feature type="chain" id="PRO_5007875279" description="Yeast cell wall synthesis Kre9/Knh1-like N-terminal domain-containing protein" evidence="3">
    <location>
        <begin position="20"/>
        <end position="218"/>
    </location>
</feature>
<dbReference type="OrthoDB" id="5420143at2759"/>
<name>A0A166IK59_9AGAM</name>
<proteinExistence type="predicted"/>
<evidence type="ECO:0000313" key="6">
    <source>
        <dbReference type="Proteomes" id="UP000076798"/>
    </source>
</evidence>
<reference evidence="5 6" key="1">
    <citation type="journal article" date="2016" name="Mol. Biol. Evol.">
        <title>Comparative Genomics of Early-Diverging Mushroom-Forming Fungi Provides Insights into the Origins of Lignocellulose Decay Capabilities.</title>
        <authorList>
            <person name="Nagy L.G."/>
            <person name="Riley R."/>
            <person name="Tritt A."/>
            <person name="Adam C."/>
            <person name="Daum C."/>
            <person name="Floudas D."/>
            <person name="Sun H."/>
            <person name="Yadav J.S."/>
            <person name="Pangilinan J."/>
            <person name="Larsson K.H."/>
            <person name="Matsuura K."/>
            <person name="Barry K."/>
            <person name="Labutti K."/>
            <person name="Kuo R."/>
            <person name="Ohm R.A."/>
            <person name="Bhattacharya S.S."/>
            <person name="Shirouzu T."/>
            <person name="Yoshinaga Y."/>
            <person name="Martin F.M."/>
            <person name="Grigoriev I.V."/>
            <person name="Hibbett D.S."/>
        </authorList>
    </citation>
    <scope>NUCLEOTIDE SEQUENCE [LARGE SCALE GENOMIC DNA]</scope>
    <source>
        <strain evidence="5 6">HHB10207 ss-3</strain>
    </source>
</reference>
<dbReference type="InterPro" id="IPR018466">
    <property type="entry name" value="Kre9/Knh1-like_N"/>
</dbReference>
<evidence type="ECO:0000259" key="4">
    <source>
        <dbReference type="Pfam" id="PF10342"/>
    </source>
</evidence>
<feature type="domain" description="Yeast cell wall synthesis Kre9/Knh1-like N-terminal" evidence="4">
    <location>
        <begin position="27"/>
        <end position="108"/>
    </location>
</feature>
<feature type="region of interest" description="Disordered" evidence="2">
    <location>
        <begin position="112"/>
        <end position="132"/>
    </location>
</feature>
<dbReference type="PANTHER" id="PTHR35185:SF1">
    <property type="entry name" value="UPF0619 GPI-ANCHORED MEMBRANE PROTEIN C1322.10"/>
    <property type="match status" value="1"/>
</dbReference>
<evidence type="ECO:0000313" key="5">
    <source>
        <dbReference type="EMBL" id="KZT43825.1"/>
    </source>
</evidence>
<protein>
    <recommendedName>
        <fullName evidence="4">Yeast cell wall synthesis Kre9/Knh1-like N-terminal domain-containing protein</fullName>
    </recommendedName>
</protein>
<dbReference type="EMBL" id="KV428006">
    <property type="protein sequence ID" value="KZT43825.1"/>
    <property type="molecule type" value="Genomic_DNA"/>
</dbReference>
<gene>
    <name evidence="5" type="ORF">SISSUDRAFT_501611</name>
</gene>
<sequence>MFALTLFGSAVFASSAVRALTINTPTNWAGNQTNTVTWTSTAGDPPIFTIELLQTTSPTLAIANNVNTSLGSIALTLPNFDVGPGYSLEFVNVGNISDVLATSGTFTIAQKDQVTSSTSSTSSGSAASTFTGSISTVTPASTTSTIPASISSSASSVLSSLSSVASSEQSSASSSAQSVTLSSSSTTSSSPAATSSSAATTGKPISLGLLGLALAVFL</sequence>
<dbReference type="Proteomes" id="UP000076798">
    <property type="component" value="Unassembled WGS sequence"/>
</dbReference>
<dbReference type="AlphaFoldDB" id="A0A166IK59"/>
<evidence type="ECO:0000256" key="2">
    <source>
        <dbReference type="SAM" id="MobiDB-lite"/>
    </source>
</evidence>
<evidence type="ECO:0000256" key="1">
    <source>
        <dbReference type="ARBA" id="ARBA00022729"/>
    </source>
</evidence>
<keyword evidence="1 3" id="KW-0732">Signal</keyword>
<accession>A0A166IK59</accession>
<organism evidence="5 6">
    <name type="scientific">Sistotremastrum suecicum HHB10207 ss-3</name>
    <dbReference type="NCBI Taxonomy" id="1314776"/>
    <lineage>
        <taxon>Eukaryota</taxon>
        <taxon>Fungi</taxon>
        <taxon>Dikarya</taxon>
        <taxon>Basidiomycota</taxon>
        <taxon>Agaricomycotina</taxon>
        <taxon>Agaricomycetes</taxon>
        <taxon>Sistotremastrales</taxon>
        <taxon>Sistotremastraceae</taxon>
        <taxon>Sistotremastrum</taxon>
    </lineage>
</organism>
<dbReference type="InterPro" id="IPR052479">
    <property type="entry name" value="GPI-anchor_Adhesion_Reg"/>
</dbReference>
<dbReference type="Pfam" id="PF10342">
    <property type="entry name" value="Kre9_KNH"/>
    <property type="match status" value="1"/>
</dbReference>
<evidence type="ECO:0000256" key="3">
    <source>
        <dbReference type="SAM" id="SignalP"/>
    </source>
</evidence>